<evidence type="ECO:0000313" key="2">
    <source>
        <dbReference type="Proteomes" id="UP001597211"/>
    </source>
</evidence>
<organism evidence="1 2">
    <name type="scientific">Paenibacillus timonensis</name>
    <dbReference type="NCBI Taxonomy" id="225915"/>
    <lineage>
        <taxon>Bacteria</taxon>
        <taxon>Bacillati</taxon>
        <taxon>Bacillota</taxon>
        <taxon>Bacilli</taxon>
        <taxon>Bacillales</taxon>
        <taxon>Paenibacillaceae</taxon>
        <taxon>Paenibacillus</taxon>
    </lineage>
</organism>
<proteinExistence type="predicted"/>
<evidence type="ECO:0008006" key="3">
    <source>
        <dbReference type="Google" id="ProtNLM"/>
    </source>
</evidence>
<dbReference type="Proteomes" id="UP001597211">
    <property type="component" value="Unassembled WGS sequence"/>
</dbReference>
<protein>
    <recommendedName>
        <fullName evidence="3">SIS domain-containing protein</fullName>
    </recommendedName>
</protein>
<evidence type="ECO:0000313" key="1">
    <source>
        <dbReference type="EMBL" id="MFD1182228.1"/>
    </source>
</evidence>
<keyword evidence="2" id="KW-1185">Reference proteome</keyword>
<dbReference type="RefSeq" id="WP_240269391.1">
    <property type="nucleotide sequence ID" value="NZ_JAKSXN010000025.1"/>
</dbReference>
<name>A0ABW3SCC5_9BACL</name>
<sequence>MLSYEETIVEMEQRHASWLQLLDQSAERLEKVLLELPVPQNVRAYAYMQGLTRFHKSLLALRLLVVSGFGDEAASVLRRLAETAVTVKYVSICGESQLWPLMEGAEFIPAVQADTAKRDIPDLRMLAEQIGMPEWKDDIRPGDLLVGLGPLSETEDPEDWFPLIGPAPFDAAGLLSKGCRLAVILLDTVPECGS</sequence>
<dbReference type="EMBL" id="JBHTKZ010000022">
    <property type="protein sequence ID" value="MFD1182228.1"/>
    <property type="molecule type" value="Genomic_DNA"/>
</dbReference>
<gene>
    <name evidence="1" type="ORF">ACFQ2Z_12735</name>
</gene>
<accession>A0ABW3SCC5</accession>
<comment type="caution">
    <text evidence="1">The sequence shown here is derived from an EMBL/GenBank/DDBJ whole genome shotgun (WGS) entry which is preliminary data.</text>
</comment>
<reference evidence="2" key="1">
    <citation type="journal article" date="2019" name="Int. J. Syst. Evol. Microbiol.">
        <title>The Global Catalogue of Microorganisms (GCM) 10K type strain sequencing project: providing services to taxonomists for standard genome sequencing and annotation.</title>
        <authorList>
            <consortium name="The Broad Institute Genomics Platform"/>
            <consortium name="The Broad Institute Genome Sequencing Center for Infectious Disease"/>
            <person name="Wu L."/>
            <person name="Ma J."/>
        </authorList>
    </citation>
    <scope>NUCLEOTIDE SEQUENCE [LARGE SCALE GENOMIC DNA]</scope>
    <source>
        <strain evidence="2">CCUG 48216</strain>
    </source>
</reference>